<gene>
    <name evidence="1" type="ORF">AVEN_198780_1</name>
</gene>
<evidence type="ECO:0000313" key="2">
    <source>
        <dbReference type="Proteomes" id="UP000499080"/>
    </source>
</evidence>
<dbReference type="EMBL" id="BGPR01002419">
    <property type="protein sequence ID" value="GBM73107.1"/>
    <property type="molecule type" value="Genomic_DNA"/>
</dbReference>
<sequence length="110" mass="12578">MAELESQRTQNPTIHAPIPIWGLDARVEKHQRICLDWDLATRLENRKSAVCGHFGASVNDVPHFSTWMGGGKTSLETNGIEWSTDECPALYRLVSLIQDHFWSSQVRFKR</sequence>
<accession>A0A4Y2I5V9</accession>
<keyword evidence="2" id="KW-1185">Reference proteome</keyword>
<protein>
    <submittedName>
        <fullName evidence="1">Uncharacterized protein</fullName>
    </submittedName>
</protein>
<dbReference type="AlphaFoldDB" id="A0A4Y2I5V9"/>
<name>A0A4Y2I5V9_ARAVE</name>
<evidence type="ECO:0000313" key="1">
    <source>
        <dbReference type="EMBL" id="GBM73107.1"/>
    </source>
</evidence>
<reference evidence="1 2" key="1">
    <citation type="journal article" date="2019" name="Sci. Rep.">
        <title>Orb-weaving spider Araneus ventricosus genome elucidates the spidroin gene catalogue.</title>
        <authorList>
            <person name="Kono N."/>
            <person name="Nakamura H."/>
            <person name="Ohtoshi R."/>
            <person name="Moran D.A.P."/>
            <person name="Shinohara A."/>
            <person name="Yoshida Y."/>
            <person name="Fujiwara M."/>
            <person name="Mori M."/>
            <person name="Tomita M."/>
            <person name="Arakawa K."/>
        </authorList>
    </citation>
    <scope>NUCLEOTIDE SEQUENCE [LARGE SCALE GENOMIC DNA]</scope>
</reference>
<comment type="caution">
    <text evidence="1">The sequence shown here is derived from an EMBL/GenBank/DDBJ whole genome shotgun (WGS) entry which is preliminary data.</text>
</comment>
<dbReference type="Proteomes" id="UP000499080">
    <property type="component" value="Unassembled WGS sequence"/>
</dbReference>
<proteinExistence type="predicted"/>
<organism evidence="1 2">
    <name type="scientific">Araneus ventricosus</name>
    <name type="common">Orbweaver spider</name>
    <name type="synonym">Epeira ventricosa</name>
    <dbReference type="NCBI Taxonomy" id="182803"/>
    <lineage>
        <taxon>Eukaryota</taxon>
        <taxon>Metazoa</taxon>
        <taxon>Ecdysozoa</taxon>
        <taxon>Arthropoda</taxon>
        <taxon>Chelicerata</taxon>
        <taxon>Arachnida</taxon>
        <taxon>Araneae</taxon>
        <taxon>Araneomorphae</taxon>
        <taxon>Entelegynae</taxon>
        <taxon>Araneoidea</taxon>
        <taxon>Araneidae</taxon>
        <taxon>Araneus</taxon>
    </lineage>
</organism>